<organism evidence="1">
    <name type="scientific">Rhizophora mucronata</name>
    <name type="common">Asiatic mangrove</name>
    <dbReference type="NCBI Taxonomy" id="61149"/>
    <lineage>
        <taxon>Eukaryota</taxon>
        <taxon>Viridiplantae</taxon>
        <taxon>Streptophyta</taxon>
        <taxon>Embryophyta</taxon>
        <taxon>Tracheophyta</taxon>
        <taxon>Spermatophyta</taxon>
        <taxon>Magnoliopsida</taxon>
        <taxon>eudicotyledons</taxon>
        <taxon>Gunneridae</taxon>
        <taxon>Pentapetalae</taxon>
        <taxon>rosids</taxon>
        <taxon>fabids</taxon>
        <taxon>Malpighiales</taxon>
        <taxon>Rhizophoraceae</taxon>
        <taxon>Rhizophora</taxon>
    </lineage>
</organism>
<dbReference type="EMBL" id="GGEC01079834">
    <property type="protein sequence ID" value="MBX60318.1"/>
    <property type="molecule type" value="Transcribed_RNA"/>
</dbReference>
<protein>
    <submittedName>
        <fullName evidence="1">Uncharacterized protein</fullName>
    </submittedName>
</protein>
<accession>A0A2P2Q024</accession>
<name>A0A2P2Q024_RHIMU</name>
<sequence length="37" mass="4453">MVRKGNSRSFIEQINEDNHVITYHEHQMHSINAWNTD</sequence>
<evidence type="ECO:0000313" key="1">
    <source>
        <dbReference type="EMBL" id="MBX60318.1"/>
    </source>
</evidence>
<dbReference type="AlphaFoldDB" id="A0A2P2Q024"/>
<proteinExistence type="predicted"/>
<reference evidence="1" key="1">
    <citation type="submission" date="2018-02" db="EMBL/GenBank/DDBJ databases">
        <title>Rhizophora mucronata_Transcriptome.</title>
        <authorList>
            <person name="Meera S.P."/>
            <person name="Sreeshan A."/>
            <person name="Augustine A."/>
        </authorList>
    </citation>
    <scope>NUCLEOTIDE SEQUENCE</scope>
    <source>
        <tissue evidence="1">Leaf</tissue>
    </source>
</reference>